<evidence type="ECO:0000256" key="3">
    <source>
        <dbReference type="ARBA" id="ARBA00022598"/>
    </source>
</evidence>
<evidence type="ECO:0000259" key="6">
    <source>
        <dbReference type="Pfam" id="PF00501"/>
    </source>
</evidence>
<dbReference type="GO" id="GO:0005524">
    <property type="term" value="F:ATP binding"/>
    <property type="evidence" value="ECO:0007669"/>
    <property type="project" value="UniProtKB-KW"/>
</dbReference>
<keyword evidence="9" id="KW-1185">Reference proteome</keyword>
<sequence length="901" mass="99964">MSDARVSFVLNPPPEDGELFLPPAPLLAGNGEVQRFQILSVMGVTLPWSPLCSWQVLGRNWRQLLRKRLPLPEAHSAFQPQMRTHLHRRGRVGFLIDLAVSPFCYLGIKRVKVSSALVIGGLLVSGANVSGLQSYRELYSNSINDADAFWKTVANQLFFETTSNKGLEWNFDHRKGDVFVRFMDGARTNVAYNCLERNVARGYGSRIAYLWEGNEPSDSSFITYEELLDRVVRFSAVLRSRGVRKGDVVAIYLPMIIELPIAMLACARIGAVHSVVFAGFSSDSLASRLLQAKARTLITCDGFFRGKKLVPLKSVADAAIATCSKEGLAVNSVIVVRHLNRVHHADGVSIPEFEYRKGTDIFYEEELERFRGVNSPVEWTEAEDPLFILYTSGSTGKPKGVVHTTAGYMTYAYATTKFVFDAHPDNDIYWFVSCFYRWIEWRFGFVIDGEYGAARCAKWNIVVHCSLETASLEFEYRKGTDIFYEEELERFRGVNSPVEWTEAEDPLFILYTSGSTGKPKGVVHTTAGYMTYAYATTKFVFDAHPDNDIYWCTADCGWITGHSYLVYGPLLNGLTSVIFEGVPTYPSPSRMWQIVDKYKVTTLYTAPTAIRSLMAFGDDHVTCTDRSSLRILGSVGEPINPAAWRWFHSVAGGKQCAVVDTYWQTETGGHVIAPLPGATPTKPGSATLPFFGVVPALVDADGRELEGPGEGNLCIKRAWPGICRTVFGDHARYISTYFSPFPGYFFTGDGARRDDDGYIWITGRVDDLMNVSGHLLSTAEIESALVSDGDVVEAAVVAAPHDIKGSFPYAFVSLKRGLRLTEEKVNELKQLVRNVIGPIAVPDVIQEAPGLPKTRSGKVTRRILRKIAEGDQKADLGDTTTLLDESVIGHLWTGRLAMRTG</sequence>
<dbReference type="InterPro" id="IPR042099">
    <property type="entry name" value="ANL_N_sf"/>
</dbReference>
<dbReference type="Pfam" id="PF00501">
    <property type="entry name" value="AMP-binding"/>
    <property type="match status" value="2"/>
</dbReference>
<reference evidence="10" key="1">
    <citation type="submission" date="2016-05" db="UniProtKB">
        <authorList>
            <consortium name="WormBaseParasite"/>
        </authorList>
    </citation>
    <scope>IDENTIFICATION</scope>
</reference>
<dbReference type="GO" id="GO:0006085">
    <property type="term" value="P:acetyl-CoA biosynthetic process"/>
    <property type="evidence" value="ECO:0007669"/>
    <property type="project" value="TreeGrafter"/>
</dbReference>
<dbReference type="FunFam" id="3.40.50.12780:FF:000045">
    <property type="entry name" value="Acetyl-CoA synthetase, putative"/>
    <property type="match status" value="1"/>
</dbReference>
<dbReference type="WBParaSite" id="ALUE_0000694301-mRNA-1">
    <property type="protein sequence ID" value="ALUE_0000694301-mRNA-1"/>
    <property type="gene ID" value="ALUE_0000694301"/>
</dbReference>
<dbReference type="Pfam" id="PF16177">
    <property type="entry name" value="ACAS_N"/>
    <property type="match status" value="1"/>
</dbReference>
<dbReference type="PANTHER" id="PTHR24095:SF244">
    <property type="entry name" value="ACETYL-COENZYME A SYNTHETASE"/>
    <property type="match status" value="1"/>
</dbReference>
<feature type="domain" description="AMP-binding enzyme C-terminal" evidence="7">
    <location>
        <begin position="780"/>
        <end position="858"/>
    </location>
</feature>
<keyword evidence="5" id="KW-0067">ATP-binding</keyword>
<protein>
    <recommendedName>
        <fullName evidence="2">acetate--CoA ligase</fullName>
        <ecNumber evidence="2">6.2.1.1</ecNumber>
    </recommendedName>
</protein>
<dbReference type="InterPro" id="IPR000873">
    <property type="entry name" value="AMP-dep_synth/lig_dom"/>
</dbReference>
<dbReference type="PANTHER" id="PTHR24095">
    <property type="entry name" value="ACETYL-COENZYME A SYNTHETASE"/>
    <property type="match status" value="1"/>
</dbReference>
<dbReference type="Gene3D" id="3.40.50.12780">
    <property type="entry name" value="N-terminal domain of ligase-like"/>
    <property type="match status" value="2"/>
</dbReference>
<keyword evidence="3" id="KW-0436">Ligase</keyword>
<keyword evidence="4" id="KW-0547">Nucleotide-binding</keyword>
<dbReference type="SUPFAM" id="SSF56801">
    <property type="entry name" value="Acetyl-CoA synthetase-like"/>
    <property type="match status" value="2"/>
</dbReference>
<feature type="domain" description="Acetyl-coenzyme A synthetase N-terminal" evidence="8">
    <location>
        <begin position="135"/>
        <end position="194"/>
    </location>
</feature>
<dbReference type="InterPro" id="IPR045851">
    <property type="entry name" value="AMP-bd_C_sf"/>
</dbReference>
<evidence type="ECO:0000313" key="10">
    <source>
        <dbReference type="WBParaSite" id="ALUE_0000694301-mRNA-1"/>
    </source>
</evidence>
<dbReference type="CDD" id="cd05966">
    <property type="entry name" value="ACS"/>
    <property type="match status" value="1"/>
</dbReference>
<evidence type="ECO:0000313" key="9">
    <source>
        <dbReference type="Proteomes" id="UP000036681"/>
    </source>
</evidence>
<dbReference type="PROSITE" id="PS00455">
    <property type="entry name" value="AMP_BINDING"/>
    <property type="match status" value="2"/>
</dbReference>
<proteinExistence type="inferred from homology"/>
<dbReference type="InterPro" id="IPR025110">
    <property type="entry name" value="AMP-bd_C"/>
</dbReference>
<dbReference type="InterPro" id="IPR020845">
    <property type="entry name" value="AMP-binding_CS"/>
</dbReference>
<evidence type="ECO:0000256" key="5">
    <source>
        <dbReference type="ARBA" id="ARBA00022840"/>
    </source>
</evidence>
<dbReference type="NCBIfam" id="NF001208">
    <property type="entry name" value="PRK00174.1"/>
    <property type="match status" value="1"/>
</dbReference>
<accession>A0A0M3HVG7</accession>
<dbReference type="InterPro" id="IPR032387">
    <property type="entry name" value="ACAS_N"/>
</dbReference>
<dbReference type="EC" id="6.2.1.1" evidence="2"/>
<dbReference type="Gene3D" id="3.30.300.30">
    <property type="match status" value="1"/>
</dbReference>
<feature type="domain" description="AMP-dependent synthetase/ligase" evidence="6">
    <location>
        <begin position="495"/>
        <end position="718"/>
    </location>
</feature>
<organism evidence="9 10">
    <name type="scientific">Ascaris lumbricoides</name>
    <name type="common">Giant roundworm</name>
    <dbReference type="NCBI Taxonomy" id="6252"/>
    <lineage>
        <taxon>Eukaryota</taxon>
        <taxon>Metazoa</taxon>
        <taxon>Ecdysozoa</taxon>
        <taxon>Nematoda</taxon>
        <taxon>Chromadorea</taxon>
        <taxon>Rhabditida</taxon>
        <taxon>Spirurina</taxon>
        <taxon>Ascaridomorpha</taxon>
        <taxon>Ascaridoidea</taxon>
        <taxon>Ascarididae</taxon>
        <taxon>Ascaris</taxon>
    </lineage>
</organism>
<dbReference type="Pfam" id="PF13193">
    <property type="entry name" value="AMP-binding_C"/>
    <property type="match status" value="1"/>
</dbReference>
<evidence type="ECO:0000259" key="7">
    <source>
        <dbReference type="Pfam" id="PF13193"/>
    </source>
</evidence>
<comment type="similarity">
    <text evidence="1">Belongs to the ATP-dependent AMP-binding enzyme family.</text>
</comment>
<feature type="domain" description="AMP-dependent synthetase/ligase" evidence="6">
    <location>
        <begin position="199"/>
        <end position="435"/>
    </location>
</feature>
<dbReference type="AlphaFoldDB" id="A0A0M3HVG7"/>
<evidence type="ECO:0000256" key="1">
    <source>
        <dbReference type="ARBA" id="ARBA00006432"/>
    </source>
</evidence>
<evidence type="ECO:0000256" key="4">
    <source>
        <dbReference type="ARBA" id="ARBA00022741"/>
    </source>
</evidence>
<evidence type="ECO:0000259" key="8">
    <source>
        <dbReference type="Pfam" id="PF16177"/>
    </source>
</evidence>
<name>A0A0M3HVG7_ASCLU</name>
<evidence type="ECO:0000256" key="2">
    <source>
        <dbReference type="ARBA" id="ARBA00013275"/>
    </source>
</evidence>
<dbReference type="Proteomes" id="UP000036681">
    <property type="component" value="Unplaced"/>
</dbReference>
<dbReference type="GO" id="GO:0003987">
    <property type="term" value="F:acetate-CoA ligase activity"/>
    <property type="evidence" value="ECO:0007669"/>
    <property type="project" value="UniProtKB-EC"/>
</dbReference>